<evidence type="ECO:0000259" key="2">
    <source>
        <dbReference type="Pfam" id="PF23868"/>
    </source>
</evidence>
<evidence type="ECO:0000256" key="1">
    <source>
        <dbReference type="SAM" id="Coils"/>
    </source>
</evidence>
<dbReference type="PANTHER" id="PTHR38644">
    <property type="entry name" value="EXPRESSED PROTEIN"/>
    <property type="match status" value="1"/>
</dbReference>
<dbReference type="OrthoDB" id="5319015at2759"/>
<feature type="non-terminal residue" evidence="3">
    <location>
        <position position="564"/>
    </location>
</feature>
<proteinExistence type="predicted"/>
<feature type="non-terminal residue" evidence="3">
    <location>
        <position position="1"/>
    </location>
</feature>
<gene>
    <name evidence="3" type="ORF">AMATHDRAFT_122954</name>
</gene>
<reference evidence="3 4" key="1">
    <citation type="submission" date="2014-02" db="EMBL/GenBank/DDBJ databases">
        <title>Transposable element dynamics among asymbiotic and ectomycorrhizal Amanita fungi.</title>
        <authorList>
            <consortium name="DOE Joint Genome Institute"/>
            <person name="Hess J."/>
            <person name="Skrede I."/>
            <person name="Wolfe B."/>
            <person name="LaButti K."/>
            <person name="Ohm R.A."/>
            <person name="Grigoriev I.V."/>
            <person name="Pringle A."/>
        </authorList>
    </citation>
    <scope>NUCLEOTIDE SEQUENCE [LARGE SCALE GENOMIC DNA]</scope>
    <source>
        <strain evidence="3 4">SKay4041</strain>
    </source>
</reference>
<keyword evidence="1" id="KW-0175">Coiled coil</keyword>
<sequence length="564" mass="63096">LTLLYKTKNLIPHILRPKTSHVSFLESVEFWDDVLATAYDDYQSPKPRVARLVVYGTDSSCYSEELVTALLSEPFTSDEVVNQLLHDRYKNHAAEGVLTISHSQNVSTGYGFIQIPSTFLQQFSVPLQVTELTPSKKKDYIEPSLEEQYALALFKADFPVIVCNPVTTPIPNLFRSRLPVNSIVALVSAVTPDMTQPASLQSCQNRILFLDPLRAINAIGNLRAAPTLFTAIQRYQDEFIGSQISSITDILRTALDPRHDPLSDSLQTRTILAQIRGALSACSDTLNSAQAELDEIMANVRAFSSEIQETRLRVCGEVFGGPRPEHNKWGTDEIAEALRIAEKNMKSFMVKFTLWRLLWRVDEVSCSVIAAVNQTWCPELEKKLIMHAGRLVSLQDKFTTQTFSILQHYQAKDLFNSAILNNALQQRRDSLSYELSPTMLAEPLYRRKSQLIAYPTMQLHVGGQRAALGMSTGILASASFGWLGWFGWLSNTALDTSIVTGSALLSSLTSTLNLGVEPGTAIGFAAFGSLISVRWAVGKWERAKKRWWEDWMRICQGLERDLKV</sequence>
<evidence type="ECO:0000313" key="3">
    <source>
        <dbReference type="EMBL" id="PFH53862.1"/>
    </source>
</evidence>
<dbReference type="Proteomes" id="UP000242287">
    <property type="component" value="Unassembled WGS sequence"/>
</dbReference>
<feature type="coiled-coil region" evidence="1">
    <location>
        <begin position="279"/>
        <end position="306"/>
    </location>
</feature>
<dbReference type="EMBL" id="KZ301972">
    <property type="protein sequence ID" value="PFH53862.1"/>
    <property type="molecule type" value="Genomic_DNA"/>
</dbReference>
<dbReference type="AlphaFoldDB" id="A0A2A9P0H0"/>
<dbReference type="Pfam" id="PF23868">
    <property type="entry name" value="Mmc1_C"/>
    <property type="match status" value="1"/>
</dbReference>
<keyword evidence="4" id="KW-1185">Reference proteome</keyword>
<evidence type="ECO:0000313" key="4">
    <source>
        <dbReference type="Proteomes" id="UP000242287"/>
    </source>
</evidence>
<dbReference type="InterPro" id="IPR056196">
    <property type="entry name" value="Mmc1_C"/>
</dbReference>
<accession>A0A2A9P0H0</accession>
<name>A0A2A9P0H0_9AGAR</name>
<feature type="domain" description="Mmc1 C-terminal" evidence="2">
    <location>
        <begin position="340"/>
        <end position="550"/>
    </location>
</feature>
<protein>
    <recommendedName>
        <fullName evidence="2">Mmc1 C-terminal domain-containing protein</fullName>
    </recommendedName>
</protein>
<dbReference type="STRING" id="703135.A0A2A9P0H0"/>
<dbReference type="PANTHER" id="PTHR38644:SF1">
    <property type="entry name" value="EXPRESSED PROTEIN"/>
    <property type="match status" value="1"/>
</dbReference>
<organism evidence="3 4">
    <name type="scientific">Amanita thiersii Skay4041</name>
    <dbReference type="NCBI Taxonomy" id="703135"/>
    <lineage>
        <taxon>Eukaryota</taxon>
        <taxon>Fungi</taxon>
        <taxon>Dikarya</taxon>
        <taxon>Basidiomycota</taxon>
        <taxon>Agaricomycotina</taxon>
        <taxon>Agaricomycetes</taxon>
        <taxon>Agaricomycetidae</taxon>
        <taxon>Agaricales</taxon>
        <taxon>Pluteineae</taxon>
        <taxon>Amanitaceae</taxon>
        <taxon>Amanita</taxon>
    </lineage>
</organism>